<evidence type="ECO:0000259" key="7">
    <source>
        <dbReference type="Pfam" id="PF00892"/>
    </source>
</evidence>
<evidence type="ECO:0000313" key="8">
    <source>
        <dbReference type="EMBL" id="GAA3697774.1"/>
    </source>
</evidence>
<evidence type="ECO:0000256" key="2">
    <source>
        <dbReference type="ARBA" id="ARBA00007362"/>
    </source>
</evidence>
<dbReference type="InterPro" id="IPR050638">
    <property type="entry name" value="AA-Vitamin_Transporters"/>
</dbReference>
<dbReference type="PANTHER" id="PTHR32322:SF2">
    <property type="entry name" value="EAMA DOMAIN-CONTAINING PROTEIN"/>
    <property type="match status" value="1"/>
</dbReference>
<dbReference type="Proteomes" id="UP001500051">
    <property type="component" value="Unassembled WGS sequence"/>
</dbReference>
<keyword evidence="4 6" id="KW-1133">Transmembrane helix</keyword>
<dbReference type="RefSeq" id="WP_344811434.1">
    <property type="nucleotide sequence ID" value="NZ_BAAAYX010000003.1"/>
</dbReference>
<feature type="transmembrane region" description="Helical" evidence="6">
    <location>
        <begin position="204"/>
        <end position="229"/>
    </location>
</feature>
<feature type="domain" description="EamA" evidence="7">
    <location>
        <begin position="4"/>
        <end position="136"/>
    </location>
</feature>
<feature type="transmembrane region" description="Helical" evidence="6">
    <location>
        <begin position="64"/>
        <end position="82"/>
    </location>
</feature>
<feature type="transmembrane region" description="Helical" evidence="6">
    <location>
        <begin position="123"/>
        <end position="141"/>
    </location>
</feature>
<evidence type="ECO:0000313" key="9">
    <source>
        <dbReference type="Proteomes" id="UP001500051"/>
    </source>
</evidence>
<keyword evidence="5 6" id="KW-0472">Membrane</keyword>
<dbReference type="InterPro" id="IPR000620">
    <property type="entry name" value="EamA_dom"/>
</dbReference>
<accession>A0ABP7CXG0</accession>
<sequence length="302" mass="31641">MTRRGWLLFVTLSLCWGIPYLFIRIAVTELDPVVVAFGRTALGALLLLPFALRSKALVPLRAHWRWLLIYTVLEIVGPWVLLGHAETRLSSSTTGLLIAMVPIVAAVIVTVTGQDRLGPRRVAGLLIGLGGVALLVGLDVHADDLVAILQILGVVIGYAIGPIIISRQLADLPPLGVITASLLIAAVVYAPFAVVLRPATVSPAAIGSVVVLAVICTAVAFLVMFALIAEAGPARMTLITYVNPAVAIGLGALVLDEPITTGLLLGFPLIIVGSILGTWRSAPPEATGLDPQVVGTPRRDPL</sequence>
<organism evidence="8 9">
    <name type="scientific">Microlunatus aurantiacus</name>
    <dbReference type="NCBI Taxonomy" id="446786"/>
    <lineage>
        <taxon>Bacteria</taxon>
        <taxon>Bacillati</taxon>
        <taxon>Actinomycetota</taxon>
        <taxon>Actinomycetes</taxon>
        <taxon>Propionibacteriales</taxon>
        <taxon>Propionibacteriaceae</taxon>
        <taxon>Microlunatus</taxon>
    </lineage>
</organism>
<gene>
    <name evidence="8" type="ORF">GCM10022204_12410</name>
</gene>
<feature type="transmembrane region" description="Helical" evidence="6">
    <location>
        <begin position="94"/>
        <end position="111"/>
    </location>
</feature>
<comment type="subcellular location">
    <subcellularLocation>
        <location evidence="1">Membrane</location>
        <topology evidence="1">Multi-pass membrane protein</topology>
    </subcellularLocation>
</comment>
<evidence type="ECO:0000256" key="1">
    <source>
        <dbReference type="ARBA" id="ARBA00004141"/>
    </source>
</evidence>
<evidence type="ECO:0000256" key="6">
    <source>
        <dbReference type="SAM" id="Phobius"/>
    </source>
</evidence>
<comment type="similarity">
    <text evidence="2">Belongs to the EamA transporter family.</text>
</comment>
<feature type="transmembrane region" description="Helical" evidence="6">
    <location>
        <begin position="172"/>
        <end position="192"/>
    </location>
</feature>
<evidence type="ECO:0000256" key="5">
    <source>
        <dbReference type="ARBA" id="ARBA00023136"/>
    </source>
</evidence>
<feature type="transmembrane region" description="Helical" evidence="6">
    <location>
        <begin position="147"/>
        <end position="165"/>
    </location>
</feature>
<name>A0ABP7CXG0_9ACTN</name>
<keyword evidence="3 6" id="KW-0812">Transmembrane</keyword>
<proteinExistence type="inferred from homology"/>
<comment type="caution">
    <text evidence="8">The sequence shown here is derived from an EMBL/GenBank/DDBJ whole genome shotgun (WGS) entry which is preliminary data.</text>
</comment>
<feature type="transmembrane region" description="Helical" evidence="6">
    <location>
        <begin position="236"/>
        <end position="255"/>
    </location>
</feature>
<dbReference type="PANTHER" id="PTHR32322">
    <property type="entry name" value="INNER MEMBRANE TRANSPORTER"/>
    <property type="match status" value="1"/>
</dbReference>
<feature type="domain" description="EamA" evidence="7">
    <location>
        <begin position="147"/>
        <end position="276"/>
    </location>
</feature>
<reference evidence="9" key="1">
    <citation type="journal article" date="2019" name="Int. J. Syst. Evol. Microbiol.">
        <title>The Global Catalogue of Microorganisms (GCM) 10K type strain sequencing project: providing services to taxonomists for standard genome sequencing and annotation.</title>
        <authorList>
            <consortium name="The Broad Institute Genomics Platform"/>
            <consortium name="The Broad Institute Genome Sequencing Center for Infectious Disease"/>
            <person name="Wu L."/>
            <person name="Ma J."/>
        </authorList>
    </citation>
    <scope>NUCLEOTIDE SEQUENCE [LARGE SCALE GENOMIC DNA]</scope>
    <source>
        <strain evidence="9">JCM 16548</strain>
    </source>
</reference>
<evidence type="ECO:0000256" key="4">
    <source>
        <dbReference type="ARBA" id="ARBA00022989"/>
    </source>
</evidence>
<feature type="transmembrane region" description="Helical" evidence="6">
    <location>
        <begin position="261"/>
        <end position="279"/>
    </location>
</feature>
<dbReference type="EMBL" id="BAAAYX010000003">
    <property type="protein sequence ID" value="GAA3697774.1"/>
    <property type="molecule type" value="Genomic_DNA"/>
</dbReference>
<keyword evidence="9" id="KW-1185">Reference proteome</keyword>
<evidence type="ECO:0000256" key="3">
    <source>
        <dbReference type="ARBA" id="ARBA00022692"/>
    </source>
</evidence>
<dbReference type="Pfam" id="PF00892">
    <property type="entry name" value="EamA"/>
    <property type="match status" value="2"/>
</dbReference>
<feature type="transmembrane region" description="Helical" evidence="6">
    <location>
        <begin position="7"/>
        <end position="27"/>
    </location>
</feature>
<dbReference type="SUPFAM" id="SSF103481">
    <property type="entry name" value="Multidrug resistance efflux transporter EmrE"/>
    <property type="match status" value="2"/>
</dbReference>
<protein>
    <submittedName>
        <fullName evidence="8">EamA family transporter</fullName>
    </submittedName>
</protein>
<dbReference type="InterPro" id="IPR037185">
    <property type="entry name" value="EmrE-like"/>
</dbReference>